<comment type="caution">
    <text evidence="1">The sequence shown here is derived from an EMBL/GenBank/DDBJ whole genome shotgun (WGS) entry which is preliminary data.</text>
</comment>
<evidence type="ECO:0000313" key="1">
    <source>
        <dbReference type="EMBL" id="MBS5519836.1"/>
    </source>
</evidence>
<gene>
    <name evidence="1" type="ORF">KHX13_05835</name>
</gene>
<accession>A0A943EDT3</accession>
<dbReference type="Proteomes" id="UP000754226">
    <property type="component" value="Unassembled WGS sequence"/>
</dbReference>
<name>A0A943EDT3_9FIRM</name>
<dbReference type="AlphaFoldDB" id="A0A943EDT3"/>
<evidence type="ECO:0000313" key="2">
    <source>
        <dbReference type="Proteomes" id="UP000754226"/>
    </source>
</evidence>
<proteinExistence type="predicted"/>
<protein>
    <submittedName>
        <fullName evidence="1">Zinc ribbon domain-containing protein</fullName>
    </submittedName>
</protein>
<dbReference type="EMBL" id="JAGZCZ010000005">
    <property type="protein sequence ID" value="MBS5519836.1"/>
    <property type="molecule type" value="Genomic_DNA"/>
</dbReference>
<organism evidence="1 2">
    <name type="scientific">Acidaminococcus intestini</name>
    <dbReference type="NCBI Taxonomy" id="187327"/>
    <lineage>
        <taxon>Bacteria</taxon>
        <taxon>Bacillati</taxon>
        <taxon>Bacillota</taxon>
        <taxon>Negativicutes</taxon>
        <taxon>Acidaminococcales</taxon>
        <taxon>Acidaminococcaceae</taxon>
        <taxon>Acidaminococcus</taxon>
    </lineage>
</organism>
<sequence length="164" mass="19335">MEMPWNEWQELVLTARLIALDHLKALEKDSKDRAAISYFHGLEFKRWFATPAKEPIDAITLWHRKPIAVAKSLKLVDDPPQFAIPSKPARHCKQCGAEIPRGRIYCNDCKIKRKIERNQRRAEKRRKQRAAKREKARLELISQLTKLRSATRRLTKMIEKLKKE</sequence>
<reference evidence="1" key="1">
    <citation type="submission" date="2021-02" db="EMBL/GenBank/DDBJ databases">
        <title>Infant gut strain persistence is associated with maternal origin, phylogeny, and functional potential including surface adhesion and iron acquisition.</title>
        <authorList>
            <person name="Lou Y.C."/>
        </authorList>
    </citation>
    <scope>NUCLEOTIDE SEQUENCE</scope>
    <source>
        <strain evidence="1">L3_106_000M1_dasL3_106_000M1_concoct_15</strain>
    </source>
</reference>